<evidence type="ECO:0000313" key="18">
    <source>
        <dbReference type="Proteomes" id="UP000036867"/>
    </source>
</evidence>
<dbReference type="GO" id="GO:0071555">
    <property type="term" value="P:cell wall organization"/>
    <property type="evidence" value="ECO:0007669"/>
    <property type="project" value="UniProtKB-KW"/>
</dbReference>
<evidence type="ECO:0000256" key="11">
    <source>
        <dbReference type="ARBA" id="ARBA00023316"/>
    </source>
</evidence>
<dbReference type="GeneID" id="301136726"/>
<dbReference type="GO" id="GO:0009002">
    <property type="term" value="F:serine-type D-Ala-D-Ala carboxypeptidase activity"/>
    <property type="evidence" value="ECO:0007669"/>
    <property type="project" value="UniProtKB-EC"/>
</dbReference>
<keyword evidence="10" id="KW-0511">Multifunctional enzyme</keyword>
<keyword evidence="18" id="KW-1185">Reference proteome</keyword>
<dbReference type="InterPro" id="IPR001460">
    <property type="entry name" value="PCN-bd_Tpept"/>
</dbReference>
<dbReference type="PROSITE" id="PS50853">
    <property type="entry name" value="FN3"/>
    <property type="match status" value="1"/>
</dbReference>
<evidence type="ECO:0000256" key="15">
    <source>
        <dbReference type="SAM" id="Phobius"/>
    </source>
</evidence>
<dbReference type="STRING" id="263475.AMD00_11530"/>
<dbReference type="InterPro" id="IPR001264">
    <property type="entry name" value="Glyco_trans_51"/>
</dbReference>
<keyword evidence="15" id="KW-0812">Transmembrane</keyword>
<accession>A0A0M0LEA0</accession>
<dbReference type="Proteomes" id="UP000036867">
    <property type="component" value="Unassembled WGS sequence"/>
</dbReference>
<evidence type="ECO:0000256" key="14">
    <source>
        <dbReference type="SAM" id="MobiDB-lite"/>
    </source>
</evidence>
<evidence type="ECO:0000256" key="10">
    <source>
        <dbReference type="ARBA" id="ARBA00023268"/>
    </source>
</evidence>
<dbReference type="InterPro" id="IPR036116">
    <property type="entry name" value="FN3_sf"/>
</dbReference>
<keyword evidence="8" id="KW-0133">Cell shape</keyword>
<dbReference type="InterPro" id="IPR013783">
    <property type="entry name" value="Ig-like_fold"/>
</dbReference>
<comment type="similarity">
    <text evidence="1">In the C-terminal section; belongs to the transpeptidase family.</text>
</comment>
<dbReference type="GO" id="GO:0008658">
    <property type="term" value="F:penicillin binding"/>
    <property type="evidence" value="ECO:0007669"/>
    <property type="project" value="InterPro"/>
</dbReference>
<dbReference type="InterPro" id="IPR023346">
    <property type="entry name" value="Lysozyme-like_dom_sf"/>
</dbReference>
<gene>
    <name evidence="17" type="ORF">AMD00_11530</name>
</gene>
<dbReference type="Gene3D" id="2.60.40.10">
    <property type="entry name" value="Immunoglobulins"/>
    <property type="match status" value="1"/>
</dbReference>
<keyword evidence="6" id="KW-0808">Transferase</keyword>
<feature type="domain" description="Fibronectin type-III" evidence="16">
    <location>
        <begin position="699"/>
        <end position="790"/>
    </location>
</feature>
<keyword evidence="15" id="KW-1133">Transmembrane helix</keyword>
<dbReference type="PANTHER" id="PTHR32282:SF29">
    <property type="entry name" value="PENICILLIN-BINDING PROTEIN 1A"/>
    <property type="match status" value="1"/>
</dbReference>
<feature type="compositionally biased region" description="Acidic residues" evidence="14">
    <location>
        <begin position="790"/>
        <end position="817"/>
    </location>
</feature>
<evidence type="ECO:0000256" key="1">
    <source>
        <dbReference type="ARBA" id="ARBA00007090"/>
    </source>
</evidence>
<dbReference type="Gene3D" id="3.40.710.10">
    <property type="entry name" value="DD-peptidase/beta-lactamase superfamily"/>
    <property type="match status" value="1"/>
</dbReference>
<dbReference type="NCBIfam" id="TIGR02074">
    <property type="entry name" value="PBP_1a_fam"/>
    <property type="match status" value="1"/>
</dbReference>
<keyword evidence="11" id="KW-0961">Cell wall biogenesis/degradation</keyword>
<dbReference type="GO" id="GO:0008360">
    <property type="term" value="P:regulation of cell shape"/>
    <property type="evidence" value="ECO:0007669"/>
    <property type="project" value="UniProtKB-KW"/>
</dbReference>
<dbReference type="Gene3D" id="1.10.3810.10">
    <property type="entry name" value="Biosynthetic peptidoglycan transglycosylase-like"/>
    <property type="match status" value="1"/>
</dbReference>
<keyword evidence="4" id="KW-0645">Protease</keyword>
<name>A0A0M0LEA0_9BACL</name>
<dbReference type="GO" id="GO:0030288">
    <property type="term" value="C:outer membrane-bounded periplasmic space"/>
    <property type="evidence" value="ECO:0007669"/>
    <property type="project" value="TreeGrafter"/>
</dbReference>
<evidence type="ECO:0000256" key="3">
    <source>
        <dbReference type="ARBA" id="ARBA00022645"/>
    </source>
</evidence>
<dbReference type="FunFam" id="1.10.3810.10:FF:000001">
    <property type="entry name" value="Penicillin-binding protein 1A"/>
    <property type="match status" value="1"/>
</dbReference>
<feature type="transmembrane region" description="Helical" evidence="15">
    <location>
        <begin position="32"/>
        <end position="56"/>
    </location>
</feature>
<evidence type="ECO:0000256" key="9">
    <source>
        <dbReference type="ARBA" id="ARBA00022984"/>
    </source>
</evidence>
<dbReference type="InterPro" id="IPR050396">
    <property type="entry name" value="Glycosyltr_51/Transpeptidase"/>
</dbReference>
<evidence type="ECO:0000256" key="13">
    <source>
        <dbReference type="ARBA" id="ARBA00049902"/>
    </source>
</evidence>
<protein>
    <recommendedName>
        <fullName evidence="16">Fibronectin type-III domain-containing protein</fullName>
    </recommendedName>
</protein>
<dbReference type="SUPFAM" id="SSF49265">
    <property type="entry name" value="Fibronectin type III"/>
    <property type="match status" value="1"/>
</dbReference>
<dbReference type="Pfam" id="PF00905">
    <property type="entry name" value="Transpeptidase"/>
    <property type="match status" value="1"/>
</dbReference>
<keyword evidence="3" id="KW-0121">Carboxypeptidase</keyword>
<sequence length="873" mass="96506">MGQEINSRGQRRKLREQQKKQKKPMKVWLKRLLIAIVSVGIVLFIAGAGLFAYYAATAPDLDEELLKDPVSSKFYDSDGKVFYTMGLEKREHVAYEDIPKDMRDAILATEDVRFFSHHGIDFYRLGGAILANLRHGFGAQGASTLTQQVIKNSFLQNEKTLKRKAQEAYLAIQLEREYTKEEIFEMYFNKVLMSGRIYGYGTASKYFYGKELKDLKLEEMALLAGMSQLPNAYNPFKYPENAEKRRNTVLGLMYQHKKITKEQMEEAKKVDVEVGLLPENKRKTVSTSKYDAFIDVVLKELAENGDGKSLEEGINVYTTLDSSAQKVVESTMNSDIFPTKEIQSGMAVVDTETGAIVAIGGGRNYGPERGLNYAEAIKNQPGSTMKPIMDYGPAIENLKYSTGQTITDEKMFYTGTSKQINNFDNLYKGDMTLREALYNSRNVPAVKLFKEVGVEKTKKFINNLGIEADEIYESDAIGGGKISLSPIEMAGAYAAFGNNGIYTTPHSIKKIVYRDGKTAKSYTPDPTPAMNDYTAYMVTDMLRDVLGPKYGASGTAAAIPGLDIAGKTGTTNYGADEFQKYNLPESAVPDSWFAGYSSKYSISVWSGYTNRKDPITTSDERLLPQRLFKTVMSQISANTTTPNFKKPNSVVEAKIVKGSKPLQLASSSTPADRTSTELFVKGTLPTKTAPVEEVEKLDAPTDLKATFDGEANAINLTWAHKEPKDKSVSFEVSVSVDNGGEQKLTQTSEKTYTYGTPQDGKTYVFYVRAIADDEKSEAASTSIQIQAAPPEEEVTPPDENEQPEVPEVPVEPEEPNEGDNGNNNPDNGTGTPPVDNNDGIKPDEDQEEVDTSGTNDDTSNDNKQATNSTDQHQ</sequence>
<evidence type="ECO:0000259" key="16">
    <source>
        <dbReference type="PROSITE" id="PS50853"/>
    </source>
</evidence>
<evidence type="ECO:0000256" key="8">
    <source>
        <dbReference type="ARBA" id="ARBA00022960"/>
    </source>
</evidence>
<dbReference type="GO" id="GO:0008955">
    <property type="term" value="F:peptidoglycan glycosyltransferase activity"/>
    <property type="evidence" value="ECO:0007669"/>
    <property type="project" value="UniProtKB-EC"/>
</dbReference>
<dbReference type="RefSeq" id="WP_053417217.1">
    <property type="nucleotide sequence ID" value="NZ_JBNNVA010000001.1"/>
</dbReference>
<evidence type="ECO:0000256" key="7">
    <source>
        <dbReference type="ARBA" id="ARBA00022801"/>
    </source>
</evidence>
<dbReference type="OrthoDB" id="9766909at2"/>
<keyword evidence="5" id="KW-0328">Glycosyltransferase</keyword>
<proteinExistence type="inferred from homology"/>
<keyword evidence="7" id="KW-0378">Hydrolase</keyword>
<dbReference type="InterPro" id="IPR003961">
    <property type="entry name" value="FN3_dom"/>
</dbReference>
<keyword evidence="9" id="KW-0573">Peptidoglycan synthesis</keyword>
<keyword evidence="15" id="KW-0472">Membrane</keyword>
<dbReference type="GO" id="GO:0009252">
    <property type="term" value="P:peptidoglycan biosynthetic process"/>
    <property type="evidence" value="ECO:0007669"/>
    <property type="project" value="UniProtKB-KW"/>
</dbReference>
<feature type="compositionally biased region" description="Polar residues" evidence="14">
    <location>
        <begin position="863"/>
        <end position="873"/>
    </location>
</feature>
<feature type="compositionally biased region" description="Low complexity" evidence="14">
    <location>
        <begin position="818"/>
        <end position="834"/>
    </location>
</feature>
<organism evidence="17 18">
    <name type="scientific">Viridibacillus arvi</name>
    <dbReference type="NCBI Taxonomy" id="263475"/>
    <lineage>
        <taxon>Bacteria</taxon>
        <taxon>Bacillati</taxon>
        <taxon>Bacillota</taxon>
        <taxon>Bacilli</taxon>
        <taxon>Bacillales</taxon>
        <taxon>Caryophanaceae</taxon>
        <taxon>Viridibacillus</taxon>
    </lineage>
</organism>
<evidence type="ECO:0000256" key="2">
    <source>
        <dbReference type="ARBA" id="ARBA00007739"/>
    </source>
</evidence>
<dbReference type="Pfam" id="PF00912">
    <property type="entry name" value="Transgly"/>
    <property type="match status" value="1"/>
</dbReference>
<comment type="caution">
    <text evidence="17">The sequence shown here is derived from an EMBL/GenBank/DDBJ whole genome shotgun (WGS) entry which is preliminary data.</text>
</comment>
<feature type="region of interest" description="Disordered" evidence="14">
    <location>
        <begin position="777"/>
        <end position="873"/>
    </location>
</feature>
<dbReference type="InterPro" id="IPR012338">
    <property type="entry name" value="Beta-lactam/transpept-like"/>
</dbReference>
<dbReference type="EMBL" id="LILB01000005">
    <property type="protein sequence ID" value="KOO49023.1"/>
    <property type="molecule type" value="Genomic_DNA"/>
</dbReference>
<dbReference type="InterPro" id="IPR036950">
    <property type="entry name" value="PBP_transglycosylase"/>
</dbReference>
<comment type="similarity">
    <text evidence="2">In the N-terminal section; belongs to the glycosyltransferase 51 family.</text>
</comment>
<evidence type="ECO:0000256" key="6">
    <source>
        <dbReference type="ARBA" id="ARBA00022679"/>
    </source>
</evidence>
<evidence type="ECO:0000256" key="4">
    <source>
        <dbReference type="ARBA" id="ARBA00022670"/>
    </source>
</evidence>
<dbReference type="SUPFAM" id="SSF56601">
    <property type="entry name" value="beta-lactamase/transpeptidase-like"/>
    <property type="match status" value="1"/>
</dbReference>
<dbReference type="PATRIC" id="fig|263475.3.peg.3546"/>
<comment type="catalytic activity">
    <reaction evidence="12">
        <text>Preferential cleavage: (Ac)2-L-Lys-D-Ala-|-D-Ala. Also transpeptidation of peptidyl-alanyl moieties that are N-acyl substituents of D-alanine.</text>
        <dbReference type="EC" id="3.4.16.4"/>
    </reaction>
</comment>
<evidence type="ECO:0000256" key="12">
    <source>
        <dbReference type="ARBA" id="ARBA00034000"/>
    </source>
</evidence>
<dbReference type="GO" id="GO:0006508">
    <property type="term" value="P:proteolysis"/>
    <property type="evidence" value="ECO:0007669"/>
    <property type="project" value="UniProtKB-KW"/>
</dbReference>
<dbReference type="PANTHER" id="PTHR32282">
    <property type="entry name" value="BINDING PROTEIN TRANSPEPTIDASE, PUTATIVE-RELATED"/>
    <property type="match status" value="1"/>
</dbReference>
<evidence type="ECO:0000256" key="5">
    <source>
        <dbReference type="ARBA" id="ARBA00022676"/>
    </source>
</evidence>
<reference evidence="18" key="1">
    <citation type="submission" date="2015-08" db="EMBL/GenBank/DDBJ databases">
        <title>Fjat-10028 dsm 16317.</title>
        <authorList>
            <person name="Liu B."/>
            <person name="Wang J."/>
            <person name="Zhu Y."/>
            <person name="Liu G."/>
            <person name="Chen Q."/>
            <person name="Chen Z."/>
            <person name="Lan J."/>
            <person name="Che J."/>
            <person name="Ge C."/>
            <person name="Shi H."/>
            <person name="Pan Z."/>
            <person name="Liu X."/>
        </authorList>
    </citation>
    <scope>NUCLEOTIDE SEQUENCE [LARGE SCALE GENOMIC DNA]</scope>
    <source>
        <strain evidence="18">DSM 16317</strain>
    </source>
</reference>
<dbReference type="Pfam" id="PF00041">
    <property type="entry name" value="fn3"/>
    <property type="match status" value="1"/>
</dbReference>
<dbReference type="SUPFAM" id="SSF53955">
    <property type="entry name" value="Lysozyme-like"/>
    <property type="match status" value="1"/>
</dbReference>
<evidence type="ECO:0000313" key="17">
    <source>
        <dbReference type="EMBL" id="KOO49023.1"/>
    </source>
</evidence>
<comment type="catalytic activity">
    <reaction evidence="13">
        <text>[GlcNAc-(1-&gt;4)-Mur2Ac(oyl-L-Ala-gamma-D-Glu-L-Lys-D-Ala-D-Ala)](n)-di-trans,octa-cis-undecaprenyl diphosphate + beta-D-GlcNAc-(1-&gt;4)-Mur2Ac(oyl-L-Ala-gamma-D-Glu-L-Lys-D-Ala-D-Ala)-di-trans,octa-cis-undecaprenyl diphosphate = [GlcNAc-(1-&gt;4)-Mur2Ac(oyl-L-Ala-gamma-D-Glu-L-Lys-D-Ala-D-Ala)](n+1)-di-trans,octa-cis-undecaprenyl diphosphate + di-trans,octa-cis-undecaprenyl diphosphate + H(+)</text>
        <dbReference type="Rhea" id="RHEA:23708"/>
        <dbReference type="Rhea" id="RHEA-COMP:9602"/>
        <dbReference type="Rhea" id="RHEA-COMP:9603"/>
        <dbReference type="ChEBI" id="CHEBI:15378"/>
        <dbReference type="ChEBI" id="CHEBI:58405"/>
        <dbReference type="ChEBI" id="CHEBI:60033"/>
        <dbReference type="ChEBI" id="CHEBI:78435"/>
        <dbReference type="EC" id="2.4.99.28"/>
    </reaction>
</comment>
<dbReference type="AlphaFoldDB" id="A0A0M0LEA0"/>